<organism evidence="1 2">
    <name type="scientific">Cinnamomum micranthum f. kanehirae</name>
    <dbReference type="NCBI Taxonomy" id="337451"/>
    <lineage>
        <taxon>Eukaryota</taxon>
        <taxon>Viridiplantae</taxon>
        <taxon>Streptophyta</taxon>
        <taxon>Embryophyta</taxon>
        <taxon>Tracheophyta</taxon>
        <taxon>Spermatophyta</taxon>
        <taxon>Magnoliopsida</taxon>
        <taxon>Magnoliidae</taxon>
        <taxon>Laurales</taxon>
        <taxon>Lauraceae</taxon>
        <taxon>Cinnamomum</taxon>
    </lineage>
</organism>
<dbReference type="PANTHER" id="PTHR46477:SF3">
    <property type="entry name" value="CYSTEINE_HISTIDINE-RICH C1 DOMAIN FAMILY PROTEIN"/>
    <property type="match status" value="1"/>
</dbReference>
<accession>A0A3S3MGN7</accession>
<dbReference type="SUPFAM" id="SSF57889">
    <property type="entry name" value="Cysteine-rich domain"/>
    <property type="match status" value="1"/>
</dbReference>
<dbReference type="AlphaFoldDB" id="A0A3S3MGN7"/>
<dbReference type="EMBL" id="QPKB01000002">
    <property type="protein sequence ID" value="RWR76079.1"/>
    <property type="molecule type" value="Genomic_DNA"/>
</dbReference>
<sequence length="71" mass="7893">MRVPLPQAPGNLQRKCDACLKEVGGFVFHYKGCGYDLHPVCAQLPLLVHDGNIELGPHRKKLAYAFTYIPS</sequence>
<dbReference type="InterPro" id="IPR046349">
    <property type="entry name" value="C1-like_sf"/>
</dbReference>
<gene>
    <name evidence="1" type="ORF">CKAN_00449100</name>
</gene>
<reference evidence="1 2" key="1">
    <citation type="journal article" date="2019" name="Nat. Plants">
        <title>Stout camphor tree genome fills gaps in understanding of flowering plant genome evolution.</title>
        <authorList>
            <person name="Chaw S.M."/>
            <person name="Liu Y.C."/>
            <person name="Wu Y.W."/>
            <person name="Wang H.Y."/>
            <person name="Lin C.I."/>
            <person name="Wu C.S."/>
            <person name="Ke H.M."/>
            <person name="Chang L.Y."/>
            <person name="Hsu C.Y."/>
            <person name="Yang H.T."/>
            <person name="Sudianto E."/>
            <person name="Hsu M.H."/>
            <person name="Wu K.P."/>
            <person name="Wang L.N."/>
            <person name="Leebens-Mack J.H."/>
            <person name="Tsai I.J."/>
        </authorList>
    </citation>
    <scope>NUCLEOTIDE SEQUENCE [LARGE SCALE GENOMIC DNA]</scope>
    <source>
        <strain evidence="2">cv. Chaw 1501</strain>
        <tissue evidence="1">Young leaves</tissue>
    </source>
</reference>
<keyword evidence="2" id="KW-1185">Reference proteome</keyword>
<dbReference type="PANTHER" id="PTHR46477">
    <property type="entry name" value="CYSTEINE/HISTIDINE-RICH C1 DOMAIN FAMILY PROTEIN"/>
    <property type="match status" value="1"/>
</dbReference>
<proteinExistence type="predicted"/>
<dbReference type="Proteomes" id="UP000283530">
    <property type="component" value="Unassembled WGS sequence"/>
</dbReference>
<comment type="caution">
    <text evidence="1">The sequence shown here is derived from an EMBL/GenBank/DDBJ whole genome shotgun (WGS) entry which is preliminary data.</text>
</comment>
<dbReference type="OrthoDB" id="945197at2759"/>
<evidence type="ECO:0000313" key="2">
    <source>
        <dbReference type="Proteomes" id="UP000283530"/>
    </source>
</evidence>
<protein>
    <submittedName>
        <fullName evidence="1">Cysteine/histidine-rich C1 domain-containing protein</fullName>
    </submittedName>
</protein>
<name>A0A3S3MGN7_9MAGN</name>
<evidence type="ECO:0000313" key="1">
    <source>
        <dbReference type="EMBL" id="RWR76079.1"/>
    </source>
</evidence>